<dbReference type="EMBL" id="CM037161">
    <property type="protein sequence ID" value="KAH7853216.1"/>
    <property type="molecule type" value="Genomic_DNA"/>
</dbReference>
<keyword evidence="2" id="KW-1185">Reference proteome</keyword>
<reference evidence="1 2" key="1">
    <citation type="journal article" date="2021" name="Hortic Res">
        <title>High-quality reference genome and annotation aids understanding of berry development for evergreen blueberry (Vaccinium darrowii).</title>
        <authorList>
            <person name="Yu J."/>
            <person name="Hulse-Kemp A.M."/>
            <person name="Babiker E."/>
            <person name="Staton M."/>
        </authorList>
    </citation>
    <scope>NUCLEOTIDE SEQUENCE [LARGE SCALE GENOMIC DNA]</scope>
    <source>
        <strain evidence="2">cv. NJ 8807/NJ 8810</strain>
        <tissue evidence="1">Young leaf</tissue>
    </source>
</reference>
<dbReference type="Proteomes" id="UP000828048">
    <property type="component" value="Chromosome 11"/>
</dbReference>
<evidence type="ECO:0000313" key="2">
    <source>
        <dbReference type="Proteomes" id="UP000828048"/>
    </source>
</evidence>
<evidence type="ECO:0000313" key="1">
    <source>
        <dbReference type="EMBL" id="KAH7853216.1"/>
    </source>
</evidence>
<gene>
    <name evidence="1" type="ORF">Vadar_000129</name>
</gene>
<proteinExistence type="predicted"/>
<name>A0ACB7YIJ0_9ERIC</name>
<organism evidence="1 2">
    <name type="scientific">Vaccinium darrowii</name>
    <dbReference type="NCBI Taxonomy" id="229202"/>
    <lineage>
        <taxon>Eukaryota</taxon>
        <taxon>Viridiplantae</taxon>
        <taxon>Streptophyta</taxon>
        <taxon>Embryophyta</taxon>
        <taxon>Tracheophyta</taxon>
        <taxon>Spermatophyta</taxon>
        <taxon>Magnoliopsida</taxon>
        <taxon>eudicotyledons</taxon>
        <taxon>Gunneridae</taxon>
        <taxon>Pentapetalae</taxon>
        <taxon>asterids</taxon>
        <taxon>Ericales</taxon>
        <taxon>Ericaceae</taxon>
        <taxon>Vaccinioideae</taxon>
        <taxon>Vaccinieae</taxon>
        <taxon>Vaccinium</taxon>
    </lineage>
</organism>
<accession>A0ACB7YIJ0</accession>
<protein>
    <submittedName>
        <fullName evidence="1">Uncharacterized protein</fullName>
    </submittedName>
</protein>
<comment type="caution">
    <text evidence="1">The sequence shown here is derived from an EMBL/GenBank/DDBJ whole genome shotgun (WGS) entry which is preliminary data.</text>
</comment>
<sequence>MSQFTAAYSFGLIVSCFSMLVAATLAQTWGGIGAPGIPGFGVPGFPGIPGFGAPGIPGTPRFPGIGAPGIPDIGAPGIPEIPVIGAPGMPGIGAPGIPGFGAPGVPGKGCWDNLRGIRGCVEEVAASRRSGQIKISPQCCEAFMAIADTCWPKMFPFNPFFPPQIKNYCMKQGQLSPLPSPPLPASY</sequence>